<comment type="similarity">
    <text evidence="3">Belongs to the halobacterial S-layer protein family.</text>
</comment>
<evidence type="ECO:0000256" key="9">
    <source>
        <dbReference type="ARBA" id="ARBA00022729"/>
    </source>
</evidence>
<keyword evidence="9" id="KW-0732">Signal</keyword>
<evidence type="ECO:0000256" key="13">
    <source>
        <dbReference type="SAM" id="MobiDB-lite"/>
    </source>
</evidence>
<evidence type="ECO:0000256" key="4">
    <source>
        <dbReference type="ARBA" id="ARBA00022475"/>
    </source>
</evidence>
<protein>
    <submittedName>
        <fullName evidence="16">PGF-CTERM sorting domain-containing protein</fullName>
    </submittedName>
</protein>
<dbReference type="AlphaFoldDB" id="A0A5N5UKA9"/>
<evidence type="ECO:0000256" key="6">
    <source>
        <dbReference type="ARBA" id="ARBA00022525"/>
    </source>
</evidence>
<keyword evidence="6" id="KW-0964">Secreted</keyword>
<evidence type="ECO:0000256" key="10">
    <source>
        <dbReference type="ARBA" id="ARBA00022989"/>
    </source>
</evidence>
<dbReference type="Proteomes" id="UP000326207">
    <property type="component" value="Unassembled WGS sequence"/>
</dbReference>
<feature type="region of interest" description="Disordered" evidence="13">
    <location>
        <begin position="160"/>
        <end position="202"/>
    </location>
</feature>
<feature type="region of interest" description="Disordered" evidence="13">
    <location>
        <begin position="764"/>
        <end position="841"/>
    </location>
</feature>
<dbReference type="InterPro" id="IPR057149">
    <property type="entry name" value="DUF7827"/>
</dbReference>
<dbReference type="NCBIfam" id="TIGR04207">
    <property type="entry name" value="halo_sig_pep"/>
    <property type="match status" value="1"/>
</dbReference>
<evidence type="ECO:0000259" key="15">
    <source>
        <dbReference type="Pfam" id="PF25162"/>
    </source>
</evidence>
<dbReference type="InterPro" id="IPR026452">
    <property type="entry name" value="Surf_glycop_sig_pep"/>
</dbReference>
<dbReference type="GO" id="GO:0005886">
    <property type="term" value="C:plasma membrane"/>
    <property type="evidence" value="ECO:0007669"/>
    <property type="project" value="UniProtKB-SubCell"/>
</dbReference>
<dbReference type="InterPro" id="IPR026371">
    <property type="entry name" value="PGF_CTERM"/>
</dbReference>
<evidence type="ECO:0000256" key="11">
    <source>
        <dbReference type="ARBA" id="ARBA00023136"/>
    </source>
</evidence>
<dbReference type="GO" id="GO:0030115">
    <property type="term" value="C:S-layer"/>
    <property type="evidence" value="ECO:0007669"/>
    <property type="project" value="UniProtKB-SubCell"/>
</dbReference>
<evidence type="ECO:0000256" key="7">
    <source>
        <dbReference type="ARBA" id="ARBA00022601"/>
    </source>
</evidence>
<dbReference type="NCBIfam" id="NF045517">
    <property type="entry name" value="halo_surf_dom"/>
    <property type="match status" value="1"/>
</dbReference>
<dbReference type="Pfam" id="PF25162">
    <property type="entry name" value="DUF7827"/>
    <property type="match status" value="1"/>
</dbReference>
<feature type="domain" description="PGF-CTERM archaeal protein-sorting signal" evidence="14">
    <location>
        <begin position="838"/>
        <end position="860"/>
    </location>
</feature>
<evidence type="ECO:0000256" key="8">
    <source>
        <dbReference type="ARBA" id="ARBA00022692"/>
    </source>
</evidence>
<keyword evidence="12" id="KW-0325">Glycoprotein</keyword>
<proteinExistence type="inferred from homology"/>
<comment type="subcellular location">
    <subcellularLocation>
        <location evidence="1">Cell membrane</location>
    </subcellularLocation>
    <subcellularLocation>
        <location evidence="2">Secreted</location>
        <location evidence="2">Cell wall</location>
        <location evidence="2">S-layer</location>
    </subcellularLocation>
</comment>
<evidence type="ECO:0000313" key="16">
    <source>
        <dbReference type="EMBL" id="KAB7519242.1"/>
    </source>
</evidence>
<sequence length="862" mass="88258">MTDTNTKVRSLILTALMVVSVFGGSIAFAGAAAANVGDTASFQVANTDADVTTTIYAEVTEQDDAASISSVELDFSSASSFDGQFSGSSSDYTVRVIDSGTVQASATDISLSASKSQETVSLSFSSIEADSGEVVQVIGSDFTNPGTTGSDSYDGVITLNGDPNSEDTGTLDYSGSGTGTGTSGDARQNTTPADGDSNTAGPIVFQGETVIATGYSAGETVNLRSGSPAAGESSSFVDQYTADPIGEVNVDTGELDTGDYFTTAGTDTSAEFEVAQQTLNADFASDSVTATDSGTPATADLEFTTNSQSQFDVRVTSSSLTDSELESAFVTNGGFNGNDASDAGIVISGISDDTTQAVDFQGLDAANYTFDFEVVTTTASDSASVSVVEPQAGTASFDVSAVSEERGDTVTVPISYANDADNHVFITVGSSEVNFNEIVEVEDTNEDGMISLDIDTFNAGRTGTTPASSAYDAGDDTVVTVDRKHTAFSQPLAAVDYDLSVSNSDPDADGTEKDVAVFSLNERSTTGAQSWTAPSGTTYADAADLVTKVTQRSDVSSDDHLVVQFEASGLYSYVSEKGDFGSNGVSLSLTQSDTVANAGPNEFDASDAATIVFDAENNTFFAVYNTETLNDERAVQAGQTYEATLSVDNIGTDSDGTNPYVASGEEETVSTTFDVTERTAEFDVNDNDEVQVASESGQAISGQTSVAPGTDFTIRARATGDSPFLKTQSATVQDDGTFSAEFDFSNTAENTSFTVTIPNQNFAGSSANAETTGVVGAADTSTPTPTPEPATDTPTATPTPTPEPATDTPTATPTPTPEPATDTPTEGGATETETSGSQPGFGGAVAIVALAGAALIALRRGN</sequence>
<keyword evidence="4" id="KW-1003">Cell membrane</keyword>
<dbReference type="EMBL" id="QMDY01000002">
    <property type="protein sequence ID" value="KAB7519242.1"/>
    <property type="molecule type" value="Genomic_DNA"/>
</dbReference>
<keyword evidence="11" id="KW-0472">Membrane</keyword>
<feature type="compositionally biased region" description="Low complexity" evidence="13">
    <location>
        <begin position="819"/>
        <end position="837"/>
    </location>
</feature>
<reference evidence="16 17" key="1">
    <citation type="submission" date="2019-10" db="EMBL/GenBank/DDBJ databases">
        <title>Unraveling microbial dark matter from salterns through culturing: the case of the genus Halosegnis.</title>
        <authorList>
            <person name="Duran-Viseras A."/>
            <person name="Andrei A.-S."/>
            <person name="Vera-Gargallo B."/>
            <person name="Ghai R."/>
            <person name="Sanchez-Porro C."/>
            <person name="Ventosa A."/>
        </authorList>
    </citation>
    <scope>NUCLEOTIDE SEQUENCE [LARGE SCALE GENOMIC DNA]</scope>
    <source>
        <strain evidence="16 17">F19-13</strain>
    </source>
</reference>
<evidence type="ECO:0000256" key="2">
    <source>
        <dbReference type="ARBA" id="ARBA00004237"/>
    </source>
</evidence>
<evidence type="ECO:0000256" key="12">
    <source>
        <dbReference type="ARBA" id="ARBA00023180"/>
    </source>
</evidence>
<dbReference type="RefSeq" id="WP_152156000.1">
    <property type="nucleotide sequence ID" value="NZ_QMDY01000002.1"/>
</dbReference>
<feature type="compositionally biased region" description="Polar residues" evidence="13">
    <location>
        <begin position="186"/>
        <end position="200"/>
    </location>
</feature>
<keyword evidence="5" id="KW-0134">Cell wall</keyword>
<feature type="domain" description="DUF7827" evidence="15">
    <location>
        <begin position="387"/>
        <end position="503"/>
    </location>
</feature>
<evidence type="ECO:0000256" key="1">
    <source>
        <dbReference type="ARBA" id="ARBA00004236"/>
    </source>
</evidence>
<name>A0A5N5UKA9_9EURY</name>
<keyword evidence="10" id="KW-1133">Transmembrane helix</keyword>
<accession>A0A5N5UKA9</accession>
<organism evidence="16 17">
    <name type="scientific">Halosegnis rubeus</name>
    <dbReference type="NCBI Taxonomy" id="2212850"/>
    <lineage>
        <taxon>Archaea</taxon>
        <taxon>Methanobacteriati</taxon>
        <taxon>Methanobacteriota</taxon>
        <taxon>Stenosarchaea group</taxon>
        <taxon>Halobacteria</taxon>
        <taxon>Halobacteriales</taxon>
        <taxon>Natronomonadaceae</taxon>
        <taxon>Halosegnis</taxon>
    </lineage>
</organism>
<comment type="caution">
    <text evidence="16">The sequence shown here is derived from an EMBL/GenBank/DDBJ whole genome shotgun (WGS) entry which is preliminary data.</text>
</comment>
<dbReference type="Pfam" id="PF18204">
    <property type="entry name" value="PGF-CTERM"/>
    <property type="match status" value="1"/>
</dbReference>
<evidence type="ECO:0000256" key="3">
    <source>
        <dbReference type="ARBA" id="ARBA00009327"/>
    </source>
</evidence>
<keyword evidence="7" id="KW-0701">S-layer</keyword>
<evidence type="ECO:0000256" key="5">
    <source>
        <dbReference type="ARBA" id="ARBA00022512"/>
    </source>
</evidence>
<evidence type="ECO:0000259" key="14">
    <source>
        <dbReference type="Pfam" id="PF18204"/>
    </source>
</evidence>
<gene>
    <name evidence="16" type="ORF">DP108_03795</name>
</gene>
<dbReference type="NCBIfam" id="TIGR04126">
    <property type="entry name" value="PGF_CTERM"/>
    <property type="match status" value="1"/>
</dbReference>
<keyword evidence="8" id="KW-0812">Transmembrane</keyword>
<evidence type="ECO:0000313" key="17">
    <source>
        <dbReference type="Proteomes" id="UP000326207"/>
    </source>
</evidence>
<feature type="compositionally biased region" description="Low complexity" evidence="13">
    <location>
        <begin position="777"/>
        <end position="796"/>
    </location>
</feature>